<keyword evidence="1" id="KW-0812">Transmembrane</keyword>
<dbReference type="EMBL" id="UZAF01005474">
    <property type="protein sequence ID" value="VDO15353.1"/>
    <property type="molecule type" value="Genomic_DNA"/>
</dbReference>
<dbReference type="AlphaFoldDB" id="A0A0N4VZ14"/>
<gene>
    <name evidence="2" type="ORF">HPLM_LOCUS2533</name>
</gene>
<evidence type="ECO:0000313" key="4">
    <source>
        <dbReference type="WBParaSite" id="HPLM_0000253501-mRNA-1"/>
    </source>
</evidence>
<dbReference type="Proteomes" id="UP000268014">
    <property type="component" value="Unassembled WGS sequence"/>
</dbReference>
<feature type="transmembrane region" description="Helical" evidence="1">
    <location>
        <begin position="12"/>
        <end position="35"/>
    </location>
</feature>
<keyword evidence="1" id="KW-1133">Transmembrane helix</keyword>
<evidence type="ECO:0000256" key="1">
    <source>
        <dbReference type="SAM" id="Phobius"/>
    </source>
</evidence>
<sequence>MISATSMFQKGWGLRGLAYAFTGSVVNLAGFLWLASIMLEKPHFYTNSNLAK</sequence>
<name>A0A0N4VZ14_HAEPC</name>
<evidence type="ECO:0000313" key="3">
    <source>
        <dbReference type="Proteomes" id="UP000268014"/>
    </source>
</evidence>
<proteinExistence type="predicted"/>
<organism evidence="4">
    <name type="scientific">Haemonchus placei</name>
    <name type="common">Barber's pole worm</name>
    <dbReference type="NCBI Taxonomy" id="6290"/>
    <lineage>
        <taxon>Eukaryota</taxon>
        <taxon>Metazoa</taxon>
        <taxon>Ecdysozoa</taxon>
        <taxon>Nematoda</taxon>
        <taxon>Chromadorea</taxon>
        <taxon>Rhabditida</taxon>
        <taxon>Rhabditina</taxon>
        <taxon>Rhabditomorpha</taxon>
        <taxon>Strongyloidea</taxon>
        <taxon>Trichostrongylidae</taxon>
        <taxon>Haemonchus</taxon>
    </lineage>
</organism>
<evidence type="ECO:0000313" key="2">
    <source>
        <dbReference type="EMBL" id="VDO15353.1"/>
    </source>
</evidence>
<dbReference type="WBParaSite" id="HPLM_0000253501-mRNA-1">
    <property type="protein sequence ID" value="HPLM_0000253501-mRNA-1"/>
    <property type="gene ID" value="HPLM_0000253501"/>
</dbReference>
<reference evidence="4" key="1">
    <citation type="submission" date="2017-02" db="UniProtKB">
        <authorList>
            <consortium name="WormBaseParasite"/>
        </authorList>
    </citation>
    <scope>IDENTIFICATION</scope>
</reference>
<keyword evidence="1" id="KW-0472">Membrane</keyword>
<keyword evidence="3" id="KW-1185">Reference proteome</keyword>
<protein>
    <submittedName>
        <fullName evidence="4">MFS domain-containing protein</fullName>
    </submittedName>
</protein>
<reference evidence="2 3" key="2">
    <citation type="submission" date="2018-11" db="EMBL/GenBank/DDBJ databases">
        <authorList>
            <consortium name="Pathogen Informatics"/>
        </authorList>
    </citation>
    <scope>NUCLEOTIDE SEQUENCE [LARGE SCALE GENOMIC DNA]</scope>
    <source>
        <strain evidence="2 3">MHpl1</strain>
    </source>
</reference>
<accession>A0A0N4VZ14</accession>